<dbReference type="PROSITE" id="PS51834">
    <property type="entry name" value="DENN_FLCN_SMCR8"/>
    <property type="match status" value="1"/>
</dbReference>
<proteinExistence type="inferred from homology"/>
<feature type="compositionally biased region" description="Basic and acidic residues" evidence="6">
    <location>
        <begin position="1408"/>
        <end position="1422"/>
    </location>
</feature>
<feature type="compositionally biased region" description="Basic residues" evidence="6">
    <location>
        <begin position="1423"/>
        <end position="1442"/>
    </location>
</feature>
<feature type="compositionally biased region" description="Polar residues" evidence="6">
    <location>
        <begin position="147"/>
        <end position="158"/>
    </location>
</feature>
<evidence type="ECO:0000256" key="5">
    <source>
        <dbReference type="ARBA" id="ARBA00038137"/>
    </source>
</evidence>
<feature type="compositionally biased region" description="Low complexity" evidence="6">
    <location>
        <begin position="307"/>
        <end position="326"/>
    </location>
</feature>
<feature type="compositionally biased region" description="Basic and acidic residues" evidence="6">
    <location>
        <begin position="1066"/>
        <end position="1087"/>
    </location>
</feature>
<comment type="caution">
    <text evidence="8">The sequence shown here is derived from an EMBL/GenBank/DDBJ whole genome shotgun (WGS) entry which is preliminary data.</text>
</comment>
<keyword evidence="3" id="KW-0344">Guanine-nucleotide releasing factor</keyword>
<keyword evidence="9" id="KW-1185">Reference proteome</keyword>
<dbReference type="PANTHER" id="PTHR31334:SF1">
    <property type="entry name" value="GUANINE NUCLEOTIDE EXCHANGE PROTEIN SMCR8"/>
    <property type="match status" value="1"/>
</dbReference>
<feature type="region of interest" description="Disordered" evidence="6">
    <location>
        <begin position="1376"/>
        <end position="1528"/>
    </location>
</feature>
<feature type="region of interest" description="Disordered" evidence="6">
    <location>
        <begin position="307"/>
        <end position="367"/>
    </location>
</feature>
<feature type="compositionally biased region" description="Basic and acidic residues" evidence="6">
    <location>
        <begin position="1725"/>
        <end position="1736"/>
    </location>
</feature>
<name>A0A9P6RP89_9FUNG</name>
<feature type="region of interest" description="Disordered" evidence="6">
    <location>
        <begin position="1636"/>
        <end position="1658"/>
    </location>
</feature>
<feature type="compositionally biased region" description="Low complexity" evidence="6">
    <location>
        <begin position="1290"/>
        <end position="1301"/>
    </location>
</feature>
<feature type="compositionally biased region" description="Polar residues" evidence="6">
    <location>
        <begin position="1690"/>
        <end position="1708"/>
    </location>
</feature>
<protein>
    <recommendedName>
        <fullName evidence="7">UDENN FLCN/SMCR8-type domain-containing protein</fullName>
    </recommendedName>
</protein>
<dbReference type="EMBL" id="JAAAIP010000123">
    <property type="protein sequence ID" value="KAG0325163.1"/>
    <property type="molecule type" value="Genomic_DNA"/>
</dbReference>
<dbReference type="GO" id="GO:0005737">
    <property type="term" value="C:cytoplasm"/>
    <property type="evidence" value="ECO:0007669"/>
    <property type="project" value="UniProtKB-SubCell"/>
</dbReference>
<dbReference type="Proteomes" id="UP000738325">
    <property type="component" value="Unassembled WGS sequence"/>
</dbReference>
<comment type="subcellular location">
    <subcellularLocation>
        <location evidence="1">Cytoplasm</location>
    </subcellularLocation>
</comment>
<dbReference type="GO" id="GO:0005085">
    <property type="term" value="F:guanyl-nucleotide exchange factor activity"/>
    <property type="evidence" value="ECO:0007669"/>
    <property type="project" value="UniProtKB-KW"/>
</dbReference>
<feature type="region of interest" description="Disordered" evidence="6">
    <location>
        <begin position="1149"/>
        <end position="1362"/>
    </location>
</feature>
<comment type="similarity">
    <text evidence="5">Belongs to the SMCR8 family.</text>
</comment>
<dbReference type="OrthoDB" id="2289278at2759"/>
<dbReference type="InterPro" id="IPR037521">
    <property type="entry name" value="FLCN/SMCR8_DENN"/>
</dbReference>
<feature type="compositionally biased region" description="Polar residues" evidence="6">
    <location>
        <begin position="1"/>
        <end position="19"/>
    </location>
</feature>
<dbReference type="GO" id="GO:0006914">
    <property type="term" value="P:autophagy"/>
    <property type="evidence" value="ECO:0007669"/>
    <property type="project" value="UniProtKB-KW"/>
</dbReference>
<keyword evidence="2" id="KW-0963">Cytoplasm</keyword>
<feature type="compositionally biased region" description="Basic residues" evidence="6">
    <location>
        <begin position="1167"/>
        <end position="1183"/>
    </location>
</feature>
<feature type="region of interest" description="Disordered" evidence="6">
    <location>
        <begin position="1673"/>
        <end position="1742"/>
    </location>
</feature>
<feature type="compositionally biased region" description="Low complexity" evidence="6">
    <location>
        <begin position="48"/>
        <end position="62"/>
    </location>
</feature>
<dbReference type="GO" id="GO:0032045">
    <property type="term" value="C:guanyl-nucleotide exchange factor complex"/>
    <property type="evidence" value="ECO:0007669"/>
    <property type="project" value="TreeGrafter"/>
</dbReference>
<accession>A0A9P6RP89</accession>
<feature type="region of interest" description="Disordered" evidence="6">
    <location>
        <begin position="1"/>
        <end position="82"/>
    </location>
</feature>
<dbReference type="PANTHER" id="PTHR31334">
    <property type="entry name" value="SMITH-MAGENIS SYNDROME REGION GENE 8 PROTEIN"/>
    <property type="match status" value="1"/>
</dbReference>
<feature type="domain" description="UDENN FLCN/SMCR8-type" evidence="7">
    <location>
        <begin position="138"/>
        <end position="1013"/>
    </location>
</feature>
<sequence>MLSLPRSASTSQIDATSPTPHFETAGSRPHQRTPGVVSYSETGSTATPSQKQPPSFKPPVSSEPTVSGLKAPPSSVDGPLLGTGVGFRGLQAGQAGLSLDPPSSSWWFTKKSAALPDFVLISEFSEVEGPRAVMTIPDNIVDLTRDSYSSQKQRAQESTTRHAQESSDASTLTLTAEGNSTQDIEDKFDIHEFVLRITSVDQQARETSGIFHIPEDIEVHVSDAENGYWAYVHHFTLFDINARGFVRPFSISYITRDPHKVLAHFDDMRRKFSSATLYFKTGNYTLFRQDLTKKLRDLNYTNNLLSEAPADASSSPSPDASTAGSSRNASLPSRASQSTLTNSSSEPLDLSSKSEYGPAGALSEQQQADLDSIKDAIETATHIISALEHYSIDGQPLLGHAEDGHEGPHSMVPLSDISPMTSSENLAMLTAGRAGPTDSSLFLGASSRPGSRIHRKSSTPNVSGARILDAAGPSSILSEGYTTPLLPHLLGLQQDQPRKNSVVSEYDMAMYETPEYIAQYVTSLYPVYRDEVVFRPLRELCIANMVWNSSIQFHLGVKKIKDILREFQADLELLGDAADSLKRMRPTGSSVTIGQRFLINLRNPDFNRFTASSTQHHEAPVPLVELVQEISLANATSDDAMSTQELLLPEIQDTASIAAAEPAADVAVEERRARPTIYADDADDEQTGYDSLDDAASFFTAATGGVVTHTDTPTRDAFLITPLDRSARVVEWHQEQQTLHHAKGATNVAPSQGVGEQMLWTFGAGASQGDQTLVSGTINRTQHRQSGQSGTSTGIVPSNGLIQTMSCPTLILDTLQKDPTLTKHLVFALLSGQKVCIMGQSESEGKVRALVSVLATFLPHAGYPSREEQLIEHQRQTMTWYQGHGLLQVEDMEKLDLVGVDSGKIDPTFLESNVCIVDYDTFTWVNGRQYTDGIFLEPIFRNLSLFSEDASFLAFLDGKLFEILLKSFLYYHLVFHGRLYQGGLLSHPGAQAFYSSGASDDGEAFSYQHNFRSSRPSPASPRTTAFARLARRNTSTYLGPTQFGEAASYKNANDRSASLSSQESSDAEKPMTGHGDTRRTLKSEQLDSIRRRLYEKGGQERFVMSGDETFQSGAPMQYTTSQGMRKWKKWFEYWSAKSAAMIDPALAAFGRSDSTGPMEGMEGGEGRRKRNSSRRSSPHRRPKAATSRHTSPGRSREARDREKERDRERDRERNRKSAFDSFDVHSKREAMPSSSDSESNSQYNDMSTFKRGVLTNEKGGIEYLETRSDGQEEAAAESRIDESHADLAEGLAPSSKSSSGLRRLKPKRPLILQRVTSKLSDAEREKNGRAEEKTGRTGGESLKRPASPESTGSPPPSATFRSFAGAIRAMSFGHTSSSTTAIDGVGHLDVPARSSGRQSLEGQNSPRSSKELSDPNHKELKRRESKRAKAKAWLKSKRKRRSRVYDDEQAEQDPDNLDEQDEDLSEDDQGTDKEDQDLDQTRPLPQLPQEANDSEMTVRLGAKSAPPTASSTTSLVVPTEQSQSSIDLTEAVQSPIPELPSEVPLTIQEMAAQEPTRIQPQAIAPTPLSALNNGNNISRVSSASPSRITSPTLVSFSAGHHQRLDVASGTRSLSRASMASSPSAVSLAGATAAFSHEARSELEDSECDRRRDLGRESATEYETSLETFVTVDNGHPVAFGGSRSGRRQSVESLTRSSMDGGNGSKVQPSSSLQKAQEQQSQTQKLADKQVAEKDETTVTLTEEEEAVVREMLGGVTGSDDWSIVVHLATMVDEYERSKKPVSPAL</sequence>
<evidence type="ECO:0000256" key="4">
    <source>
        <dbReference type="ARBA" id="ARBA00023006"/>
    </source>
</evidence>
<reference evidence="8" key="1">
    <citation type="journal article" date="2020" name="Fungal Divers.">
        <title>Resolving the Mortierellaceae phylogeny through synthesis of multi-gene phylogenetics and phylogenomics.</title>
        <authorList>
            <person name="Vandepol N."/>
            <person name="Liber J."/>
            <person name="Desiro A."/>
            <person name="Na H."/>
            <person name="Kennedy M."/>
            <person name="Barry K."/>
            <person name="Grigoriev I.V."/>
            <person name="Miller A.N."/>
            <person name="O'Donnell K."/>
            <person name="Stajich J.E."/>
            <person name="Bonito G."/>
        </authorList>
    </citation>
    <scope>NUCLEOTIDE SEQUENCE</scope>
    <source>
        <strain evidence="8">REB-010B</strain>
    </source>
</reference>
<feature type="compositionally biased region" description="Polar residues" evidence="6">
    <location>
        <begin position="327"/>
        <end position="342"/>
    </location>
</feature>
<feature type="compositionally biased region" description="Low complexity" evidence="6">
    <location>
        <begin position="343"/>
        <end position="355"/>
    </location>
</feature>
<feature type="compositionally biased region" description="Basic and acidic residues" evidence="6">
    <location>
        <begin position="1264"/>
        <end position="1287"/>
    </location>
</feature>
<feature type="compositionally biased region" description="Basic and acidic residues" evidence="6">
    <location>
        <begin position="1194"/>
        <end position="1230"/>
    </location>
</feature>
<evidence type="ECO:0000256" key="3">
    <source>
        <dbReference type="ARBA" id="ARBA00022658"/>
    </source>
</evidence>
<feature type="compositionally biased region" description="Basic and acidic residues" evidence="6">
    <location>
        <begin position="1320"/>
        <end position="1335"/>
    </location>
</feature>
<feature type="compositionally biased region" description="Low complexity" evidence="6">
    <location>
        <begin position="1504"/>
        <end position="1519"/>
    </location>
</feature>
<feature type="region of interest" description="Disordered" evidence="6">
    <location>
        <begin position="147"/>
        <end position="176"/>
    </location>
</feature>
<evidence type="ECO:0000256" key="2">
    <source>
        <dbReference type="ARBA" id="ARBA00022490"/>
    </source>
</evidence>
<feature type="compositionally biased region" description="Polar residues" evidence="6">
    <location>
        <begin position="166"/>
        <end position="176"/>
    </location>
</feature>
<evidence type="ECO:0000256" key="1">
    <source>
        <dbReference type="ARBA" id="ARBA00004496"/>
    </source>
</evidence>
<keyword evidence="4" id="KW-0072">Autophagy</keyword>
<feature type="compositionally biased region" description="Polar residues" evidence="6">
    <location>
        <begin position="1395"/>
        <end position="1407"/>
    </location>
</feature>
<evidence type="ECO:0000313" key="9">
    <source>
        <dbReference type="Proteomes" id="UP000738325"/>
    </source>
</evidence>
<feature type="compositionally biased region" description="Low complexity" evidence="6">
    <location>
        <begin position="1709"/>
        <end position="1724"/>
    </location>
</feature>
<feature type="compositionally biased region" description="Acidic residues" evidence="6">
    <location>
        <begin position="1447"/>
        <end position="1478"/>
    </location>
</feature>
<feature type="region of interest" description="Disordered" evidence="6">
    <location>
        <begin position="397"/>
        <end position="419"/>
    </location>
</feature>
<evidence type="ECO:0000259" key="7">
    <source>
        <dbReference type="PROSITE" id="PS51834"/>
    </source>
</evidence>
<gene>
    <name evidence="8" type="ORF">BGZ99_001004</name>
</gene>
<feature type="region of interest" description="Disordered" evidence="6">
    <location>
        <begin position="1050"/>
        <end position="1087"/>
    </location>
</feature>
<evidence type="ECO:0000313" key="8">
    <source>
        <dbReference type="EMBL" id="KAG0325163.1"/>
    </source>
</evidence>
<organism evidence="8 9">
    <name type="scientific">Dissophora globulifera</name>
    <dbReference type="NCBI Taxonomy" id="979702"/>
    <lineage>
        <taxon>Eukaryota</taxon>
        <taxon>Fungi</taxon>
        <taxon>Fungi incertae sedis</taxon>
        <taxon>Mucoromycota</taxon>
        <taxon>Mortierellomycotina</taxon>
        <taxon>Mortierellomycetes</taxon>
        <taxon>Mortierellales</taxon>
        <taxon>Mortierellaceae</taxon>
        <taxon>Dissophora</taxon>
    </lineage>
</organism>
<evidence type="ECO:0000256" key="6">
    <source>
        <dbReference type="SAM" id="MobiDB-lite"/>
    </source>
</evidence>
<feature type="region of interest" description="Disordered" evidence="6">
    <location>
        <begin position="439"/>
        <end position="466"/>
    </location>
</feature>